<evidence type="ECO:0000313" key="1">
    <source>
        <dbReference type="EMBL" id="VVM05105.1"/>
    </source>
</evidence>
<dbReference type="Proteomes" id="UP000334923">
    <property type="component" value="Unassembled WGS sequence"/>
</dbReference>
<organism evidence="1 2">
    <name type="scientific">Methylacidimicrobium tartarophylax</name>
    <dbReference type="NCBI Taxonomy" id="1041768"/>
    <lineage>
        <taxon>Bacteria</taxon>
        <taxon>Pseudomonadati</taxon>
        <taxon>Verrucomicrobiota</taxon>
        <taxon>Methylacidimicrobium</taxon>
    </lineage>
</organism>
<keyword evidence="2" id="KW-1185">Reference proteome</keyword>
<name>A0A5E6MBH9_9BACT</name>
<dbReference type="EMBL" id="CABFVA020000015">
    <property type="protein sequence ID" value="VVM05105.1"/>
    <property type="molecule type" value="Genomic_DNA"/>
</dbReference>
<proteinExistence type="predicted"/>
<sequence length="88" mass="9754">MVVEADPARSPRAAEGLRVAAGLSMHPELLVTVVLGREAARSWREKSPRPMDQEVWDRALADLAENQVRLLEEEPIGAAWHGVIRFGD</sequence>
<dbReference type="AlphaFoldDB" id="A0A5E6MBH9"/>
<accession>A0A5E6MBH9</accession>
<reference evidence="1 2" key="1">
    <citation type="submission" date="2019-09" db="EMBL/GenBank/DDBJ databases">
        <authorList>
            <person name="Cremers G."/>
        </authorList>
    </citation>
    <scope>NUCLEOTIDE SEQUENCE [LARGE SCALE GENOMIC DNA]</scope>
    <source>
        <strain evidence="1">4A</strain>
    </source>
</reference>
<gene>
    <name evidence="1" type="ORF">MAMT_00463</name>
</gene>
<protein>
    <submittedName>
        <fullName evidence="1">Uncharacterized protein</fullName>
    </submittedName>
</protein>
<evidence type="ECO:0000313" key="2">
    <source>
        <dbReference type="Proteomes" id="UP000334923"/>
    </source>
</evidence>